<evidence type="ECO:0000313" key="3">
    <source>
        <dbReference type="Proteomes" id="UP000501690"/>
    </source>
</evidence>
<dbReference type="Proteomes" id="UP000501690">
    <property type="component" value="Linkage Group LG3"/>
</dbReference>
<dbReference type="AlphaFoldDB" id="A0A4D6LEQ9"/>
<dbReference type="EMBL" id="CP039347">
    <property type="protein sequence ID" value="QCD86906.1"/>
    <property type="molecule type" value="Genomic_DNA"/>
</dbReference>
<protein>
    <submittedName>
        <fullName evidence="2">Uncharacterized protein</fullName>
    </submittedName>
</protein>
<feature type="transmembrane region" description="Helical" evidence="1">
    <location>
        <begin position="117"/>
        <end position="145"/>
    </location>
</feature>
<evidence type="ECO:0000256" key="1">
    <source>
        <dbReference type="SAM" id="Phobius"/>
    </source>
</evidence>
<keyword evidence="1" id="KW-1133">Transmembrane helix</keyword>
<keyword evidence="3" id="KW-1185">Reference proteome</keyword>
<proteinExistence type="predicted"/>
<accession>A0A4D6LEQ9</accession>
<gene>
    <name evidence="2" type="ORF">DEO72_LG3g1435</name>
</gene>
<reference evidence="2 3" key="1">
    <citation type="submission" date="2019-04" db="EMBL/GenBank/DDBJ databases">
        <title>An improved genome assembly and genetic linkage map for asparagus bean, Vigna unguiculata ssp. sesquipedialis.</title>
        <authorList>
            <person name="Xia Q."/>
            <person name="Zhang R."/>
            <person name="Dong Y."/>
        </authorList>
    </citation>
    <scope>NUCLEOTIDE SEQUENCE [LARGE SCALE GENOMIC DNA]</scope>
    <source>
        <tissue evidence="2">Leaf</tissue>
    </source>
</reference>
<sequence length="226" mass="24918">MGVVEVRHVKFMSELELMGHVIDMSPWGSLGEISRAALQWSGRNSMAPVSGCPWWCPICITSSGVSRGIHHKCKHPLNPTKLYLGAEQRYPPQVQASAESDSVIHDENIFDCMMNMLLALAYSFCCMVVMYMADLLAMIINVGFLSPTPASHTTSAISAPSSLLQFKMPRTASRRSSMSSAPNSILNLNLTRHQNGAAPTSSNARSTRTWHCTRTSWSWCSPRCPL</sequence>
<organism evidence="2 3">
    <name type="scientific">Vigna unguiculata</name>
    <name type="common">Cowpea</name>
    <dbReference type="NCBI Taxonomy" id="3917"/>
    <lineage>
        <taxon>Eukaryota</taxon>
        <taxon>Viridiplantae</taxon>
        <taxon>Streptophyta</taxon>
        <taxon>Embryophyta</taxon>
        <taxon>Tracheophyta</taxon>
        <taxon>Spermatophyta</taxon>
        <taxon>Magnoliopsida</taxon>
        <taxon>eudicotyledons</taxon>
        <taxon>Gunneridae</taxon>
        <taxon>Pentapetalae</taxon>
        <taxon>rosids</taxon>
        <taxon>fabids</taxon>
        <taxon>Fabales</taxon>
        <taxon>Fabaceae</taxon>
        <taxon>Papilionoideae</taxon>
        <taxon>50 kb inversion clade</taxon>
        <taxon>NPAAA clade</taxon>
        <taxon>indigoferoid/millettioid clade</taxon>
        <taxon>Phaseoleae</taxon>
        <taxon>Vigna</taxon>
    </lineage>
</organism>
<name>A0A4D6LEQ9_VIGUN</name>
<keyword evidence="1" id="KW-0472">Membrane</keyword>
<evidence type="ECO:0000313" key="2">
    <source>
        <dbReference type="EMBL" id="QCD86906.1"/>
    </source>
</evidence>
<keyword evidence="1" id="KW-0812">Transmembrane</keyword>